<reference evidence="1" key="1">
    <citation type="submission" date="2021-02" db="EMBL/GenBank/DDBJ databases">
        <authorList>
            <person name="Nowell W R."/>
        </authorList>
    </citation>
    <scope>NUCLEOTIDE SEQUENCE</scope>
</reference>
<dbReference type="AlphaFoldDB" id="A0A820RAP3"/>
<evidence type="ECO:0000313" key="1">
    <source>
        <dbReference type="EMBL" id="CAF4434176.1"/>
    </source>
</evidence>
<sequence>MDHYVFNSNYKNFKNILETMSDLLFQSTIVQLISDYVREYLQTNHNHFFEQIRRVQVELEPLTNTDKRRVIIHLLNDEEIVEKLTFDITYEQE</sequence>
<comment type="caution">
    <text evidence="1">The sequence shown here is derived from an EMBL/GenBank/DDBJ whole genome shotgun (WGS) entry which is preliminary data.</text>
</comment>
<feature type="non-terminal residue" evidence="1">
    <location>
        <position position="1"/>
    </location>
</feature>
<accession>A0A820RAP3</accession>
<gene>
    <name evidence="1" type="ORF">KXQ929_LOCUS52968</name>
</gene>
<name>A0A820RAP3_9BILA</name>
<evidence type="ECO:0000313" key="2">
    <source>
        <dbReference type="Proteomes" id="UP000663868"/>
    </source>
</evidence>
<dbReference type="Proteomes" id="UP000663868">
    <property type="component" value="Unassembled WGS sequence"/>
</dbReference>
<organism evidence="1 2">
    <name type="scientific">Adineta steineri</name>
    <dbReference type="NCBI Taxonomy" id="433720"/>
    <lineage>
        <taxon>Eukaryota</taxon>
        <taxon>Metazoa</taxon>
        <taxon>Spiralia</taxon>
        <taxon>Gnathifera</taxon>
        <taxon>Rotifera</taxon>
        <taxon>Eurotatoria</taxon>
        <taxon>Bdelloidea</taxon>
        <taxon>Adinetida</taxon>
        <taxon>Adinetidae</taxon>
        <taxon>Adineta</taxon>
    </lineage>
</organism>
<proteinExistence type="predicted"/>
<protein>
    <submittedName>
        <fullName evidence="1">Uncharacterized protein</fullName>
    </submittedName>
</protein>
<dbReference type="EMBL" id="CAJOBB010029073">
    <property type="protein sequence ID" value="CAF4434176.1"/>
    <property type="molecule type" value="Genomic_DNA"/>
</dbReference>